<gene>
    <name evidence="1" type="ORF">CYJ25_07140</name>
</gene>
<accession>A0A2I1I446</accession>
<dbReference type="Proteomes" id="UP000234545">
    <property type="component" value="Unassembled WGS sequence"/>
</dbReference>
<protein>
    <submittedName>
        <fullName evidence="1">Uncharacterized protein</fullName>
    </submittedName>
</protein>
<proteinExistence type="predicted"/>
<evidence type="ECO:0000313" key="2">
    <source>
        <dbReference type="Proteomes" id="UP000234545"/>
    </source>
</evidence>
<reference evidence="1 2" key="1">
    <citation type="submission" date="2017-12" db="EMBL/GenBank/DDBJ databases">
        <title>Phylogenetic diversity of female urinary microbiome.</title>
        <authorList>
            <person name="Thomas-White K."/>
            <person name="Wolfe A.J."/>
        </authorList>
    </citation>
    <scope>NUCLEOTIDE SEQUENCE [LARGE SCALE GENOMIC DNA]</scope>
    <source>
        <strain evidence="1 2">UMB0250</strain>
    </source>
</reference>
<comment type="caution">
    <text evidence="1">The sequence shown here is derived from an EMBL/GenBank/DDBJ whole genome shotgun (WGS) entry which is preliminary data.</text>
</comment>
<name>A0A2I1I446_9ACTO</name>
<sequence>MDDILAQALESLPEGQAFTEATLSGNSTTATTAWASFVKAFASAQTDALVQAGSVDSTGTHATEAFKAYADASARLSDGSLNEYVDDRAGEEAIKTGKTPELNPEYASTVELFNSAHITLTECLPHWPIVF</sequence>
<dbReference type="RefSeq" id="WP_101628479.1">
    <property type="nucleotide sequence ID" value="NZ_JBQOSN010000010.1"/>
</dbReference>
<dbReference type="EMBL" id="PKKJ01000010">
    <property type="protein sequence ID" value="PKY65908.1"/>
    <property type="molecule type" value="Genomic_DNA"/>
</dbReference>
<dbReference type="OrthoDB" id="3258306at2"/>
<evidence type="ECO:0000313" key="1">
    <source>
        <dbReference type="EMBL" id="PKY65908.1"/>
    </source>
</evidence>
<organism evidence="1 2">
    <name type="scientific">Schaalia turicensis</name>
    <dbReference type="NCBI Taxonomy" id="131111"/>
    <lineage>
        <taxon>Bacteria</taxon>
        <taxon>Bacillati</taxon>
        <taxon>Actinomycetota</taxon>
        <taxon>Actinomycetes</taxon>
        <taxon>Actinomycetales</taxon>
        <taxon>Actinomycetaceae</taxon>
        <taxon>Schaalia</taxon>
    </lineage>
</organism>
<dbReference type="AlphaFoldDB" id="A0A2I1I446"/>